<proteinExistence type="predicted"/>
<dbReference type="Gene3D" id="3.40.640.10">
    <property type="entry name" value="Type I PLP-dependent aspartate aminotransferase-like (Major domain)"/>
    <property type="match status" value="1"/>
</dbReference>
<organism evidence="2 3">
    <name type="scientific">Rhodopseudomonas faecalis</name>
    <dbReference type="NCBI Taxonomy" id="99655"/>
    <lineage>
        <taxon>Bacteria</taxon>
        <taxon>Pseudomonadati</taxon>
        <taxon>Pseudomonadota</taxon>
        <taxon>Alphaproteobacteria</taxon>
        <taxon>Hyphomicrobiales</taxon>
        <taxon>Nitrobacteraceae</taxon>
        <taxon>Rhodopseudomonas</taxon>
    </lineage>
</organism>
<comment type="caution">
    <text evidence="2">The sequence shown here is derived from an EMBL/GenBank/DDBJ whole genome shotgun (WGS) entry which is preliminary data.</text>
</comment>
<feature type="region of interest" description="Disordered" evidence="1">
    <location>
        <begin position="1"/>
        <end position="22"/>
    </location>
</feature>
<dbReference type="InterPro" id="IPR015424">
    <property type="entry name" value="PyrdxlP-dep_Trfase"/>
</dbReference>
<evidence type="ECO:0000313" key="3">
    <source>
        <dbReference type="Proteomes" id="UP000248148"/>
    </source>
</evidence>
<accession>A0A318TBE7</accession>
<evidence type="ECO:0008006" key="4">
    <source>
        <dbReference type="Google" id="ProtNLM"/>
    </source>
</evidence>
<reference evidence="2 3" key="1">
    <citation type="submission" date="2018-06" db="EMBL/GenBank/DDBJ databases">
        <title>Genomic Encyclopedia of Archaeal and Bacterial Type Strains, Phase II (KMG-II): from individual species to whole genera.</title>
        <authorList>
            <person name="Goeker M."/>
        </authorList>
    </citation>
    <scope>NUCLEOTIDE SEQUENCE [LARGE SCALE GENOMIC DNA]</scope>
    <source>
        <strain evidence="2 3">JCM 11668</strain>
    </source>
</reference>
<dbReference type="InterPro" id="IPR015421">
    <property type="entry name" value="PyrdxlP-dep_Trfase_major"/>
</dbReference>
<name>A0A318TBE7_9BRAD</name>
<sequence length="539" mass="58022">MSNGTLPLPAAEQNPAASRRDQPGGVLRALFAPLEQLIVSGGDSRLQLDRSTGANGYFCRPAPCPDTLEFSSSTATSISQRGYDAASNARDALMRAAISDGIESAFDDRIEAMRSELRKQLGLAANIDVIFSASGTDAQLQALHCGRALLGPSFSNVVVGADQTGSGTVFTARGQHFGERTASDHVVTKGALLDGLSAQIDSVAVPLGNGYGGFVGDTELDAKVYDAVERQTFARRNVLLHAMDCSKLGYRAPSDELLLQIAARWPREVLIAIDACQMRLSRRQIAWYLDAGFMVLITGSKFFTGPPFSGALLLPPALTKRILQAGPDLTGLKVYGQQSDWPRHWHGARAQLPAGPNFGQWLRWEAALAEIAGYFAVPDTFRQQALRQLGNDIAQRIDASPHLQLLPQQPVAATSRNEELALPTIFAFTLKRDGAALPVAACKDIHRKLALPSDPSAAPCLLGQPVEWHQDDGGACGVLRLCLSARHITDAWSSDPAHAEAQLGELHQQVATTLARVEQQLTHRDDNEPSKESHGPRVQ</sequence>
<dbReference type="RefSeq" id="WP_181418979.1">
    <property type="nucleotide sequence ID" value="NZ_QJTI01000028.1"/>
</dbReference>
<dbReference type="SUPFAM" id="SSF53383">
    <property type="entry name" value="PLP-dependent transferases"/>
    <property type="match status" value="1"/>
</dbReference>
<evidence type="ECO:0000313" key="2">
    <source>
        <dbReference type="EMBL" id="PYF00131.1"/>
    </source>
</evidence>
<evidence type="ECO:0000256" key="1">
    <source>
        <dbReference type="SAM" id="MobiDB-lite"/>
    </source>
</evidence>
<dbReference type="Proteomes" id="UP000248148">
    <property type="component" value="Unassembled WGS sequence"/>
</dbReference>
<dbReference type="AlphaFoldDB" id="A0A318TBE7"/>
<dbReference type="EMBL" id="QJTI01000028">
    <property type="protein sequence ID" value="PYF00131.1"/>
    <property type="molecule type" value="Genomic_DNA"/>
</dbReference>
<gene>
    <name evidence="2" type="ORF">BJ122_12840</name>
</gene>
<protein>
    <recommendedName>
        <fullName evidence="4">Selenocysteine lyase/cysteine desulfurase</fullName>
    </recommendedName>
</protein>
<keyword evidence="3" id="KW-1185">Reference proteome</keyword>